<evidence type="ECO:0000313" key="4">
    <source>
        <dbReference type="Proteomes" id="UP001404845"/>
    </source>
</evidence>
<dbReference type="EMBL" id="JAQYXL010000001">
    <property type="protein sequence ID" value="MEN3226709.1"/>
    <property type="molecule type" value="Genomic_DNA"/>
</dbReference>
<evidence type="ECO:0000259" key="2">
    <source>
        <dbReference type="Pfam" id="PF13670"/>
    </source>
</evidence>
<dbReference type="InterPro" id="IPR025711">
    <property type="entry name" value="PepSY"/>
</dbReference>
<feature type="chain" id="PRO_5046788485" evidence="1">
    <location>
        <begin position="31"/>
        <end position="97"/>
    </location>
</feature>
<evidence type="ECO:0000256" key="1">
    <source>
        <dbReference type="SAM" id="SignalP"/>
    </source>
</evidence>
<reference evidence="3 4" key="1">
    <citation type="journal article" date="2023" name="PLoS ONE">
        <title>Complete genome assembly of Hawai'i environmental nontuberculous mycobacteria reveals unexpected co-isolation with methylobacteria.</title>
        <authorList>
            <person name="Hendrix J."/>
            <person name="Epperson L.E."/>
            <person name="Tong E.I."/>
            <person name="Chan Y.L."/>
            <person name="Hasan N.A."/>
            <person name="Dawrs S.N."/>
            <person name="Norton G.J."/>
            <person name="Virdi R."/>
            <person name="Crooks J.L."/>
            <person name="Chan E.D."/>
            <person name="Honda J.R."/>
            <person name="Strong M."/>
        </authorList>
    </citation>
    <scope>NUCLEOTIDE SEQUENCE [LARGE SCALE GENOMIC DNA]</scope>
    <source>
        <strain evidence="3 4">NJH_HI01</strain>
    </source>
</reference>
<evidence type="ECO:0000313" key="3">
    <source>
        <dbReference type="EMBL" id="MEN3226709.1"/>
    </source>
</evidence>
<name>A0ABU9Z624_9HYPH</name>
<proteinExistence type="predicted"/>
<keyword evidence="4" id="KW-1185">Reference proteome</keyword>
<keyword evidence="1" id="KW-0732">Signal</keyword>
<dbReference type="Proteomes" id="UP001404845">
    <property type="component" value="Unassembled WGS sequence"/>
</dbReference>
<organism evidence="3 4">
    <name type="scientific">Methylorubrum rhodesianum</name>
    <dbReference type="NCBI Taxonomy" id="29427"/>
    <lineage>
        <taxon>Bacteria</taxon>
        <taxon>Pseudomonadati</taxon>
        <taxon>Pseudomonadota</taxon>
        <taxon>Alphaproteobacteria</taxon>
        <taxon>Hyphomicrobiales</taxon>
        <taxon>Methylobacteriaceae</taxon>
        <taxon>Methylorubrum</taxon>
    </lineage>
</organism>
<gene>
    <name evidence="3" type="ORF">PUR21_03360</name>
</gene>
<sequence length="97" mass="9961">MNTRKTVLAAILTAALATGLTVGLAAPALADTPAKDWMPIEQVLTKLSAAGYGSVRSIEADDGVWKAKASREGRTVKVQVDPRTGAVVEGSGKPGDD</sequence>
<protein>
    <submittedName>
        <fullName evidence="3">PepSY domain-containing protein</fullName>
    </submittedName>
</protein>
<comment type="caution">
    <text evidence="3">The sequence shown here is derived from an EMBL/GenBank/DDBJ whole genome shotgun (WGS) entry which is preliminary data.</text>
</comment>
<dbReference type="RefSeq" id="WP_200671205.1">
    <property type="nucleotide sequence ID" value="NZ_JACWCW010000051.1"/>
</dbReference>
<feature type="signal peptide" evidence="1">
    <location>
        <begin position="1"/>
        <end position="30"/>
    </location>
</feature>
<dbReference type="PROSITE" id="PS51318">
    <property type="entry name" value="TAT"/>
    <property type="match status" value="1"/>
</dbReference>
<feature type="domain" description="PepSY" evidence="2">
    <location>
        <begin position="14"/>
        <end position="89"/>
    </location>
</feature>
<dbReference type="InterPro" id="IPR006311">
    <property type="entry name" value="TAT_signal"/>
</dbReference>
<accession>A0ABU9Z624</accession>
<dbReference type="Pfam" id="PF13670">
    <property type="entry name" value="PepSY_2"/>
    <property type="match status" value="1"/>
</dbReference>